<dbReference type="InterPro" id="IPR008138">
    <property type="entry name" value="SapB_2"/>
</dbReference>
<dbReference type="InterPro" id="IPR038847">
    <property type="entry name" value="Granulysin-like"/>
</dbReference>
<dbReference type="Proteomes" id="UP000000539">
    <property type="component" value="Chromosome 22"/>
</dbReference>
<proteinExistence type="evidence at protein level"/>
<gene>
    <name evidence="4" type="primary">GNLY</name>
</gene>
<dbReference type="Gene3D" id="1.10.225.10">
    <property type="entry name" value="Saposin-like"/>
    <property type="match status" value="1"/>
</dbReference>
<reference evidence="4" key="3">
    <citation type="submission" date="2025-09" db="UniProtKB">
        <authorList>
            <consortium name="Ensembl"/>
        </authorList>
    </citation>
    <scope>IDENTIFICATION</scope>
    <source>
        <strain evidence="4">broiler</strain>
    </source>
</reference>
<keyword evidence="5" id="KW-1185">Reference proteome</keyword>
<evidence type="ECO:0000313" key="5">
    <source>
        <dbReference type="Proteomes" id="UP000000539"/>
    </source>
</evidence>
<dbReference type="PANTHER" id="PTHR15541:SF2">
    <property type="entry name" value="GRANULYSIN"/>
    <property type="match status" value="1"/>
</dbReference>
<keyword evidence="6" id="KW-1267">Proteomics identification</keyword>
<keyword evidence="1" id="KW-1015">Disulfide bond</keyword>
<feature type="domain" description="Saposin B-type" evidence="3">
    <location>
        <begin position="82"/>
        <end position="160"/>
    </location>
</feature>
<dbReference type="GO" id="GO:0042742">
    <property type="term" value="P:defense response to bacterium"/>
    <property type="evidence" value="ECO:0007669"/>
    <property type="project" value="InterPro"/>
</dbReference>
<dbReference type="GeneTree" id="ENSGT00610000087417"/>
<evidence type="ECO:0000256" key="1">
    <source>
        <dbReference type="ARBA" id="ARBA00023157"/>
    </source>
</evidence>
<evidence type="ECO:0000256" key="2">
    <source>
        <dbReference type="SAM" id="MobiDB-lite"/>
    </source>
</evidence>
<dbReference type="Ensembl" id="ENSGALT00010046068.1">
    <property type="protein sequence ID" value="ENSGALP00010027462.1"/>
    <property type="gene ID" value="ENSGALG00010019027.1"/>
</dbReference>
<dbReference type="Pfam" id="PF03489">
    <property type="entry name" value="SapB_2"/>
    <property type="match status" value="1"/>
</dbReference>
<dbReference type="Pfam" id="PF05184">
    <property type="entry name" value="SapB_1"/>
    <property type="match status" value="1"/>
</dbReference>
<evidence type="ECO:0000313" key="4">
    <source>
        <dbReference type="Ensembl" id="ENSGALP00010027462.1"/>
    </source>
</evidence>
<dbReference type="InterPro" id="IPR007856">
    <property type="entry name" value="SapB_1"/>
</dbReference>
<reference evidence="4" key="2">
    <citation type="submission" date="2025-08" db="UniProtKB">
        <authorList>
            <consortium name="Ensembl"/>
        </authorList>
    </citation>
    <scope>IDENTIFICATION</scope>
    <source>
        <strain evidence="4">broiler</strain>
    </source>
</reference>
<organism evidence="4 5">
    <name type="scientific">Gallus gallus</name>
    <name type="common">Chicken</name>
    <dbReference type="NCBI Taxonomy" id="9031"/>
    <lineage>
        <taxon>Eukaryota</taxon>
        <taxon>Metazoa</taxon>
        <taxon>Chordata</taxon>
        <taxon>Craniata</taxon>
        <taxon>Vertebrata</taxon>
        <taxon>Euteleostomi</taxon>
        <taxon>Archelosauria</taxon>
        <taxon>Archosauria</taxon>
        <taxon>Dinosauria</taxon>
        <taxon>Saurischia</taxon>
        <taxon>Theropoda</taxon>
        <taxon>Coelurosauria</taxon>
        <taxon>Aves</taxon>
        <taxon>Neognathae</taxon>
        <taxon>Galloanserae</taxon>
        <taxon>Galliformes</taxon>
        <taxon>Phasianidae</taxon>
        <taxon>Phasianinae</taxon>
        <taxon>Gallus</taxon>
    </lineage>
</organism>
<feature type="compositionally biased region" description="Basic and acidic residues" evidence="2">
    <location>
        <begin position="1"/>
        <end position="10"/>
    </location>
</feature>
<sequence length="160" mass="17445">MGSRGAERGTARTRGAEMASPRGGSGVRAVRRHAVQVAVTEPPRDDHRDLDAGSHWEQQWHLLQDGSAAWDADEGDAMGPGKGIKCRFCVSLVKKVQKIVGDDPDEDAINDALNKVCSTGRRQRSICKQLLKKLRQQLSDALQNNDDPRDVCTTLGLCKG</sequence>
<dbReference type="SUPFAM" id="SSF47862">
    <property type="entry name" value="Saposin"/>
    <property type="match status" value="1"/>
</dbReference>
<dbReference type="InterPro" id="IPR008139">
    <property type="entry name" value="SaposinB_dom"/>
</dbReference>
<accession>A0A8V0Z2M0</accession>
<dbReference type="SMART" id="SM00741">
    <property type="entry name" value="SapB"/>
    <property type="match status" value="1"/>
</dbReference>
<feature type="region of interest" description="Disordered" evidence="2">
    <location>
        <begin position="1"/>
        <end position="30"/>
    </location>
</feature>
<name>A0A8V0Z2M0_CHICK</name>
<dbReference type="PANTHER" id="PTHR15541">
    <property type="entry name" value="GRANULYSIN RELATED"/>
    <property type="match status" value="1"/>
</dbReference>
<dbReference type="GO" id="GO:0006629">
    <property type="term" value="P:lipid metabolic process"/>
    <property type="evidence" value="ECO:0007669"/>
    <property type="project" value="InterPro"/>
</dbReference>
<dbReference type="PROSITE" id="PS50015">
    <property type="entry name" value="SAP_B"/>
    <property type="match status" value="1"/>
</dbReference>
<dbReference type="OrthoDB" id="69496at2759"/>
<dbReference type="AlphaFoldDB" id="A0A8V0Z2M0"/>
<reference evidence="4" key="1">
    <citation type="submission" date="2020-11" db="EMBL/GenBank/DDBJ databases">
        <title>Gallus gallus (Chicken) genome, bGalGal1, GRCg7b, maternal haplotype autosomes + Z &amp; W.</title>
        <authorList>
            <person name="Warren W."/>
            <person name="Formenti G."/>
            <person name="Fedrigo O."/>
            <person name="Haase B."/>
            <person name="Mountcastle J."/>
            <person name="Balacco J."/>
            <person name="Tracey A."/>
            <person name="Schneider V."/>
            <person name="Okimoto R."/>
            <person name="Cheng H."/>
            <person name="Hawken R."/>
            <person name="Howe K."/>
            <person name="Jarvis E.D."/>
        </authorList>
    </citation>
    <scope>NUCLEOTIDE SEQUENCE [LARGE SCALE GENOMIC DNA]</scope>
    <source>
        <strain evidence="4">Broiler</strain>
    </source>
</reference>
<dbReference type="InterPro" id="IPR011001">
    <property type="entry name" value="Saposin-like"/>
</dbReference>
<evidence type="ECO:0000259" key="3">
    <source>
        <dbReference type="PROSITE" id="PS50015"/>
    </source>
</evidence>
<evidence type="ECO:0007829" key="6">
    <source>
        <dbReference type="PeptideAtlas" id="A0A8V0Z2M0"/>
    </source>
</evidence>
<protein>
    <submittedName>
        <fullName evidence="4">Granulysin</fullName>
    </submittedName>
</protein>